<dbReference type="RefSeq" id="WP_344325880.1">
    <property type="nucleotide sequence ID" value="NZ_BAAASZ010000028.1"/>
</dbReference>
<protein>
    <recommendedName>
        <fullName evidence="1">Knr4/Smi1-like domain-containing protein</fullName>
    </recommendedName>
</protein>
<dbReference type="Proteomes" id="UP001501638">
    <property type="component" value="Unassembled WGS sequence"/>
</dbReference>
<dbReference type="Pfam" id="PF14568">
    <property type="entry name" value="SUKH_6"/>
    <property type="match status" value="1"/>
</dbReference>
<dbReference type="Gene3D" id="3.40.1580.10">
    <property type="entry name" value="SMI1/KNR4-like"/>
    <property type="match status" value="1"/>
</dbReference>
<evidence type="ECO:0000259" key="1">
    <source>
        <dbReference type="SMART" id="SM00860"/>
    </source>
</evidence>
<comment type="caution">
    <text evidence="2">The sequence shown here is derived from an EMBL/GenBank/DDBJ whole genome shotgun (WGS) entry which is preliminary data.</text>
</comment>
<dbReference type="InterPro" id="IPR037883">
    <property type="entry name" value="Knr4/Smi1-like_sf"/>
</dbReference>
<dbReference type="SUPFAM" id="SSF160631">
    <property type="entry name" value="SMI1/KNR4-like"/>
    <property type="match status" value="1"/>
</dbReference>
<dbReference type="InterPro" id="IPR018958">
    <property type="entry name" value="Knr4/Smi1-like_dom"/>
</dbReference>
<evidence type="ECO:0000313" key="2">
    <source>
        <dbReference type="EMBL" id="GAA2454041.1"/>
    </source>
</evidence>
<reference evidence="2 3" key="1">
    <citation type="journal article" date="2019" name="Int. J. Syst. Evol. Microbiol.">
        <title>The Global Catalogue of Microorganisms (GCM) 10K type strain sequencing project: providing services to taxonomists for standard genome sequencing and annotation.</title>
        <authorList>
            <consortium name="The Broad Institute Genomics Platform"/>
            <consortium name="The Broad Institute Genome Sequencing Center for Infectious Disease"/>
            <person name="Wu L."/>
            <person name="Ma J."/>
        </authorList>
    </citation>
    <scope>NUCLEOTIDE SEQUENCE [LARGE SCALE GENOMIC DNA]</scope>
    <source>
        <strain evidence="2 3">JCM 6305</strain>
    </source>
</reference>
<feature type="domain" description="Knr4/Smi1-like" evidence="1">
    <location>
        <begin position="17"/>
        <end position="130"/>
    </location>
</feature>
<dbReference type="EMBL" id="BAAASZ010000028">
    <property type="protein sequence ID" value="GAA2454041.1"/>
    <property type="molecule type" value="Genomic_DNA"/>
</dbReference>
<keyword evidence="3" id="KW-1185">Reference proteome</keyword>
<organism evidence="2 3">
    <name type="scientific">Streptomyces macrosporus</name>
    <dbReference type="NCBI Taxonomy" id="44032"/>
    <lineage>
        <taxon>Bacteria</taxon>
        <taxon>Bacillati</taxon>
        <taxon>Actinomycetota</taxon>
        <taxon>Actinomycetes</taxon>
        <taxon>Kitasatosporales</taxon>
        <taxon>Streptomycetaceae</taxon>
        <taxon>Streptomyces</taxon>
    </lineage>
</organism>
<sequence>MSGKINRLTSIVVPPGSPMRKDWDSHQQEIGFSLPEDYKELIETYGGSHWDDYLYILEPECSNVHYDMIKWEREQSEILEEDWEFEEKPVQLQPEGSRLAPWGTTDNGEVLFWLVLPGEDPDNWTVMIREARGEGWEHFEMGCADFLAAALTGEVRSEILSSRFPLDKHRVELLRAAD</sequence>
<name>A0ABN3KAB3_9ACTN</name>
<gene>
    <name evidence="2" type="ORF">GCM10010405_42340</name>
</gene>
<proteinExistence type="predicted"/>
<accession>A0ABN3KAB3</accession>
<dbReference type="SMART" id="SM00860">
    <property type="entry name" value="SMI1_KNR4"/>
    <property type="match status" value="1"/>
</dbReference>
<evidence type="ECO:0000313" key="3">
    <source>
        <dbReference type="Proteomes" id="UP001501638"/>
    </source>
</evidence>